<feature type="compositionally biased region" description="Acidic residues" evidence="8">
    <location>
        <begin position="51"/>
        <end position="79"/>
    </location>
</feature>
<evidence type="ECO:0000256" key="3">
    <source>
        <dbReference type="ARBA" id="ARBA00022574"/>
    </source>
</evidence>
<dbReference type="SMART" id="SM00320">
    <property type="entry name" value="WD40"/>
    <property type="match status" value="6"/>
</dbReference>
<dbReference type="SMART" id="SM01035">
    <property type="entry name" value="BOP1NT"/>
    <property type="match status" value="1"/>
</dbReference>
<comment type="function">
    <text evidence="6">Component of the NOP7 complex, which is required for maturation of the 25S and 5.8S ribosomal RNAs and formation of the 60S ribosome.</text>
</comment>
<dbReference type="InterPro" id="IPR036322">
    <property type="entry name" value="WD40_repeat_dom_sf"/>
</dbReference>
<comment type="subcellular location">
    <subcellularLocation>
        <location evidence="6">Nucleus</location>
        <location evidence="6">Nucleolus</location>
    </subcellularLocation>
    <subcellularLocation>
        <location evidence="6">Nucleus</location>
        <location evidence="6">Nucleoplasm</location>
    </subcellularLocation>
</comment>
<feature type="region of interest" description="Disordered" evidence="8">
    <location>
        <begin position="1"/>
        <end position="32"/>
    </location>
</feature>
<accession>A0A316ZEV1</accession>
<feature type="compositionally biased region" description="Low complexity" evidence="8">
    <location>
        <begin position="80"/>
        <end position="89"/>
    </location>
</feature>
<name>A0A316ZEV1_9BASI</name>
<dbReference type="InterPro" id="IPR015943">
    <property type="entry name" value="WD40/YVTN_repeat-like_dom_sf"/>
</dbReference>
<organism evidence="10 11">
    <name type="scientific">Tilletiopsis washingtonensis</name>
    <dbReference type="NCBI Taxonomy" id="58919"/>
    <lineage>
        <taxon>Eukaryota</taxon>
        <taxon>Fungi</taxon>
        <taxon>Dikarya</taxon>
        <taxon>Basidiomycota</taxon>
        <taxon>Ustilaginomycotina</taxon>
        <taxon>Exobasidiomycetes</taxon>
        <taxon>Entylomatales</taxon>
        <taxon>Entylomatales incertae sedis</taxon>
        <taxon>Tilletiopsis</taxon>
    </lineage>
</organism>
<feature type="repeat" description="WD" evidence="7">
    <location>
        <begin position="821"/>
        <end position="847"/>
    </location>
</feature>
<dbReference type="PANTHER" id="PTHR17605">
    <property type="entry name" value="RIBOSOME BIOGENESIS PROTEIN BOP1 BLOCK OF PROLIFERATION 1 PROTEIN"/>
    <property type="match status" value="1"/>
</dbReference>
<dbReference type="HAMAP" id="MF_03027">
    <property type="entry name" value="BOP1"/>
    <property type="match status" value="1"/>
</dbReference>
<dbReference type="OrthoDB" id="5571054at2759"/>
<dbReference type="GO" id="GO:0000463">
    <property type="term" value="P:maturation of LSU-rRNA from tricistronic rRNA transcript (SSU-rRNA, 5.8S rRNA, LSU-rRNA)"/>
    <property type="evidence" value="ECO:0007669"/>
    <property type="project" value="UniProtKB-UniRule"/>
</dbReference>
<evidence type="ECO:0000259" key="9">
    <source>
        <dbReference type="SMART" id="SM01035"/>
    </source>
</evidence>
<gene>
    <name evidence="6" type="primary">ERB1</name>
    <name evidence="10" type="ORF">FA09DRAFT_327744</name>
</gene>
<dbReference type="Gene3D" id="2.130.10.10">
    <property type="entry name" value="YVTN repeat-like/Quinoprotein amine dehydrogenase"/>
    <property type="match status" value="1"/>
</dbReference>
<evidence type="ECO:0000256" key="2">
    <source>
        <dbReference type="ARBA" id="ARBA00022552"/>
    </source>
</evidence>
<evidence type="ECO:0000256" key="8">
    <source>
        <dbReference type="SAM" id="MobiDB-lite"/>
    </source>
</evidence>
<feature type="repeat" description="WD" evidence="7">
    <location>
        <begin position="489"/>
        <end position="530"/>
    </location>
</feature>
<evidence type="ECO:0000256" key="4">
    <source>
        <dbReference type="ARBA" id="ARBA00022737"/>
    </source>
</evidence>
<dbReference type="PROSITE" id="PS50082">
    <property type="entry name" value="WD_REPEATS_2"/>
    <property type="match status" value="2"/>
</dbReference>
<evidence type="ECO:0000313" key="10">
    <source>
        <dbReference type="EMBL" id="PWO00281.1"/>
    </source>
</evidence>
<keyword evidence="3 7" id="KW-0853">WD repeat</keyword>
<keyword evidence="2 6" id="KW-0698">rRNA processing</keyword>
<dbReference type="GO" id="GO:0005654">
    <property type="term" value="C:nucleoplasm"/>
    <property type="evidence" value="ECO:0007669"/>
    <property type="project" value="UniProtKB-SubCell"/>
</dbReference>
<feature type="compositionally biased region" description="Acidic residues" evidence="8">
    <location>
        <begin position="103"/>
        <end position="126"/>
    </location>
</feature>
<dbReference type="InterPro" id="IPR028598">
    <property type="entry name" value="BOP1/Erb1"/>
</dbReference>
<sequence length="847" mass="92230">MPPRAHAGPSSAVPKRKRASAAGADAASDAPVDSVAATVAGAAADAQLELSSDDEAGVSGDDEADDDDEEADAFPEIDDASSAAGSEGPESAESDESERYDSEDIDNWDEDEEDALADELAADSETETSVAQKLDYLVARHTVKPDESAPTYNKLGLSTLEAAPAHFDARTRHADGAARGIFQVSEVTGKAKRVYPAIEADYDSDSSTEDAPNRVGNVPMEWYDDLPHIGYDVEGRKVMRPATKDELDKFLATVEDPDAWMSAQDRLTGQDVKLTDEELDIIRRLQNAEIPDGAYDPYAPWDDWYTGKGKELVMPLSNRPEPKSRFVPSKWEHKKVMKIVRAIRQGRITPRAPAAARPEFYNIWNDSDQPRAPHAMHMPAPKEALPGHGESYNPPAEYLFSTDERAAWEEAEASERKTNYMPAKHGALRLVPAYQQSLKERFERCLDLYMAPRVLRKRLDIPDAEALLPKLPAPRELRPFPSTAAVVYAHPRATRVRCLGIDPSGAWLATGAEDGRVRLWDLALGRCAAVWDLWAGAPAADRTPVYALEWSPNRAHAIIAAVTTEKLVLIAPAQCSAGEGGATASPSFLFATAGYTPEGAANTAGKAPPAKWTRPSDGQRALGVASIVALPGTAKSVAWHSKGDYIATVAPDARSGAAVLIHQISRQRTQAPFSRAGKGSAVQAVLFHPLRPHLFVATQRLVRVYDLSAQSLLRTLQPGVRYISGLSVHPRGEHLLVASYDRRLVWFDLELSARPYKTLRYHARALRAVAFHASYPLFASVSDDGEAHVLHGSVYNDLATPPLLVPLKVLRGHRVEQGLGILDAKWHPSQPWLLTAGADGDARLWTP</sequence>
<dbReference type="GO" id="GO:0030687">
    <property type="term" value="C:preribosome, large subunit precursor"/>
    <property type="evidence" value="ECO:0007669"/>
    <property type="project" value="UniProtKB-UniRule"/>
</dbReference>
<comment type="subunit">
    <text evidence="6">Component of the NOP7 complex, composed of ERB1, NOP7 and YTM1. Within the NOP7 complex ERB1 appears to interact directly with NOP7 and YTM1. The NOP7 complex also associates with the 66S pre-ribosome.</text>
</comment>
<dbReference type="FunFam" id="2.130.10.10:FF:000576">
    <property type="entry name" value="Ribosome biogenesis protein ERB1"/>
    <property type="match status" value="1"/>
</dbReference>
<protein>
    <recommendedName>
        <fullName evidence="6">Ribosome biogenesis protein ERB1</fullName>
    </recommendedName>
    <alternativeName>
        <fullName evidence="6">Eukaryotic ribosome biogenesis protein 1</fullName>
    </alternativeName>
</protein>
<feature type="region of interest" description="Disordered" evidence="8">
    <location>
        <begin position="46"/>
        <end position="129"/>
    </location>
</feature>
<reference evidence="10 11" key="1">
    <citation type="journal article" date="2018" name="Mol. Biol. Evol.">
        <title>Broad Genomic Sampling Reveals a Smut Pathogenic Ancestry of the Fungal Clade Ustilaginomycotina.</title>
        <authorList>
            <person name="Kijpornyongpan T."/>
            <person name="Mondo S.J."/>
            <person name="Barry K."/>
            <person name="Sandor L."/>
            <person name="Lee J."/>
            <person name="Lipzen A."/>
            <person name="Pangilinan J."/>
            <person name="LaButti K."/>
            <person name="Hainaut M."/>
            <person name="Henrissat B."/>
            <person name="Grigoriev I.V."/>
            <person name="Spatafora J.W."/>
            <person name="Aime M.C."/>
        </authorList>
    </citation>
    <scope>NUCLEOTIDE SEQUENCE [LARGE SCALE GENOMIC DNA]</scope>
    <source>
        <strain evidence="10 11">MCA 4186</strain>
    </source>
</reference>
<keyword evidence="11" id="KW-1185">Reference proteome</keyword>
<dbReference type="SUPFAM" id="SSF50978">
    <property type="entry name" value="WD40 repeat-like"/>
    <property type="match status" value="1"/>
</dbReference>
<dbReference type="Pfam" id="PF00400">
    <property type="entry name" value="WD40"/>
    <property type="match status" value="3"/>
</dbReference>
<dbReference type="InterPro" id="IPR019775">
    <property type="entry name" value="WD40_repeat_CS"/>
</dbReference>
<dbReference type="InterPro" id="IPR001680">
    <property type="entry name" value="WD40_rpt"/>
</dbReference>
<dbReference type="AlphaFoldDB" id="A0A316ZEV1"/>
<keyword evidence="4" id="KW-0677">Repeat</keyword>
<dbReference type="GO" id="GO:0000466">
    <property type="term" value="P:maturation of 5.8S rRNA from tricistronic rRNA transcript (SSU-rRNA, 5.8S rRNA, LSU-rRNA)"/>
    <property type="evidence" value="ECO:0007669"/>
    <property type="project" value="UniProtKB-UniRule"/>
</dbReference>
<dbReference type="GO" id="GO:0043021">
    <property type="term" value="F:ribonucleoprotein complex binding"/>
    <property type="evidence" value="ECO:0007669"/>
    <property type="project" value="UniProtKB-UniRule"/>
</dbReference>
<dbReference type="STRING" id="58919.A0A316ZEV1"/>
<comment type="similarity">
    <text evidence="6">Belongs to the WD repeat BOP1/ERB1 family.</text>
</comment>
<keyword evidence="1 6" id="KW-0690">Ribosome biogenesis</keyword>
<dbReference type="EMBL" id="KZ819285">
    <property type="protein sequence ID" value="PWO00281.1"/>
    <property type="molecule type" value="Genomic_DNA"/>
</dbReference>
<evidence type="ECO:0000256" key="1">
    <source>
        <dbReference type="ARBA" id="ARBA00022517"/>
    </source>
</evidence>
<dbReference type="InterPro" id="IPR012953">
    <property type="entry name" value="BOP1_N_dom"/>
</dbReference>
<dbReference type="PROSITE" id="PS00678">
    <property type="entry name" value="WD_REPEATS_1"/>
    <property type="match status" value="1"/>
</dbReference>
<evidence type="ECO:0000256" key="6">
    <source>
        <dbReference type="HAMAP-Rule" id="MF_03027"/>
    </source>
</evidence>
<feature type="compositionally biased region" description="Low complexity" evidence="8">
    <location>
        <begin position="20"/>
        <end position="32"/>
    </location>
</feature>
<evidence type="ECO:0000256" key="5">
    <source>
        <dbReference type="ARBA" id="ARBA00023242"/>
    </source>
</evidence>
<proteinExistence type="inferred from homology"/>
<evidence type="ECO:0000256" key="7">
    <source>
        <dbReference type="PROSITE-ProRule" id="PRU00221"/>
    </source>
</evidence>
<feature type="domain" description="BOP1 N-terminal" evidence="9">
    <location>
        <begin position="223"/>
        <end position="481"/>
    </location>
</feature>
<keyword evidence="5 6" id="KW-0539">Nucleus</keyword>
<dbReference type="PANTHER" id="PTHR17605:SF0">
    <property type="entry name" value="RIBOSOME BIOGENESIS PROTEIN BOP1"/>
    <property type="match status" value="1"/>
</dbReference>
<evidence type="ECO:0000313" key="11">
    <source>
        <dbReference type="Proteomes" id="UP000245946"/>
    </source>
</evidence>
<dbReference type="Pfam" id="PF08145">
    <property type="entry name" value="BOP1NT"/>
    <property type="match status" value="1"/>
</dbReference>
<dbReference type="PROSITE" id="PS50294">
    <property type="entry name" value="WD_REPEATS_REGION"/>
    <property type="match status" value="1"/>
</dbReference>
<dbReference type="Proteomes" id="UP000245946">
    <property type="component" value="Unassembled WGS sequence"/>
</dbReference>
<dbReference type="GO" id="GO:0070545">
    <property type="term" value="C:PeBoW complex"/>
    <property type="evidence" value="ECO:0007669"/>
    <property type="project" value="TreeGrafter"/>
</dbReference>